<protein>
    <submittedName>
        <fullName evidence="1">DNA double-strand break repair nuclease NurA</fullName>
    </submittedName>
</protein>
<accession>A0ACC6V466</accession>
<evidence type="ECO:0000313" key="2">
    <source>
        <dbReference type="Proteomes" id="UP000033636"/>
    </source>
</evidence>
<proteinExistence type="predicted"/>
<name>A0ACC6V466_9CREN</name>
<sequence>MKELFELADFLKAVGGMAGDAAPEDSADLGEGGVEVECGRSVEVFRVEPADPPRLWGLDSHSRAMRLEGVDVHFSPGAAVGSGAVLVPGLAGVKWIAVRFRYRLGGEAPESPALYLRSAYLGRPFDSTFNEDALRDELRLHVENSIIRALEWDGVLLVDGPIFLTPRVLAMGDNPYSALYLGLIRDRVSAIGGRRALGVTKRIGVSRYLRRCLSPDVDVDDDTLARRAAKGIEGDVAVGPLRIRAGGREKVCWYLVARLGRQTHVLRVEGLDEELARRAVEWLPKVLGPDGVPTPIAIADKLSRRLSAAAYSLFWRMSPLDLTYEGLEELERAHRELESP</sequence>
<organism evidence="1 2">
    <name type="scientific">Thermoproteus sp. AZ2</name>
    <dbReference type="NCBI Taxonomy" id="1609232"/>
    <lineage>
        <taxon>Archaea</taxon>
        <taxon>Thermoproteota</taxon>
        <taxon>Thermoprotei</taxon>
        <taxon>Thermoproteales</taxon>
        <taxon>Thermoproteaceae</taxon>
        <taxon>Thermoproteus</taxon>
    </lineage>
</organism>
<dbReference type="Proteomes" id="UP000033636">
    <property type="component" value="Unassembled WGS sequence"/>
</dbReference>
<dbReference type="EMBL" id="JZWT02000047">
    <property type="protein sequence ID" value="MFB6491539.1"/>
    <property type="molecule type" value="Genomic_DNA"/>
</dbReference>
<reference evidence="1" key="1">
    <citation type="submission" date="2024-07" db="EMBL/GenBank/DDBJ databases">
        <title>Metagenome and Metagenome-Assembled Genomes of Archaea from a hot spring from the geothermal field of Los Azufres, Mexico.</title>
        <authorList>
            <person name="Marin-Paredes R."/>
            <person name="Martinez-Romero E."/>
            <person name="Servin-Garciduenas L.E."/>
        </authorList>
    </citation>
    <scope>NUCLEOTIDE SEQUENCE</scope>
</reference>
<evidence type="ECO:0000313" key="1">
    <source>
        <dbReference type="EMBL" id="MFB6491539.1"/>
    </source>
</evidence>
<comment type="caution">
    <text evidence="1">The sequence shown here is derived from an EMBL/GenBank/DDBJ whole genome shotgun (WGS) entry which is preliminary data.</text>
</comment>
<gene>
    <name evidence="1" type="ORF">TU35_009990</name>
</gene>